<evidence type="ECO:0000313" key="5">
    <source>
        <dbReference type="EMBL" id="CAI1707702.1"/>
    </source>
</evidence>
<reference evidence="5" key="1">
    <citation type="submission" date="2022-08" db="EMBL/GenBank/DDBJ databases">
        <authorList>
            <person name="Byrne P K."/>
        </authorList>
    </citation>
    <scope>NUCLEOTIDE SEQUENCE</scope>
    <source>
        <strain evidence="5">UCD650</strain>
    </source>
</reference>
<name>A0ABN8VMN7_SACEU</name>
<feature type="compositionally biased region" description="Low complexity" evidence="3">
    <location>
        <begin position="397"/>
        <end position="414"/>
    </location>
</feature>
<feature type="compositionally biased region" description="Polar residues" evidence="3">
    <location>
        <begin position="963"/>
        <end position="985"/>
    </location>
</feature>
<dbReference type="InterPro" id="IPR008936">
    <property type="entry name" value="Rho_GTPase_activation_prot"/>
</dbReference>
<feature type="compositionally biased region" description="Polar residues" evidence="3">
    <location>
        <begin position="430"/>
        <end position="439"/>
    </location>
</feature>
<feature type="domain" description="Ras-GAP" evidence="4">
    <location>
        <begin position="1703"/>
        <end position="1892"/>
    </location>
</feature>
<dbReference type="PANTHER" id="PTHR10194">
    <property type="entry name" value="RAS GTPASE-ACTIVATING PROTEINS"/>
    <property type="match status" value="1"/>
</dbReference>
<feature type="region of interest" description="Disordered" evidence="3">
    <location>
        <begin position="1"/>
        <end position="20"/>
    </location>
</feature>
<dbReference type="SMART" id="SM00323">
    <property type="entry name" value="RasGAP"/>
    <property type="match status" value="1"/>
</dbReference>
<evidence type="ECO:0000256" key="3">
    <source>
        <dbReference type="SAM" id="MobiDB-lite"/>
    </source>
</evidence>
<dbReference type="PROSITE" id="PS00509">
    <property type="entry name" value="RAS_GTPASE_ACTIV_1"/>
    <property type="match status" value="1"/>
</dbReference>
<feature type="region of interest" description="Disordered" evidence="3">
    <location>
        <begin position="526"/>
        <end position="555"/>
    </location>
</feature>
<dbReference type="Pfam" id="PF00616">
    <property type="entry name" value="RasGAP"/>
    <property type="match status" value="2"/>
</dbReference>
<evidence type="ECO:0000256" key="2">
    <source>
        <dbReference type="ARBA" id="ARBA00022553"/>
    </source>
</evidence>
<feature type="region of interest" description="Disordered" evidence="3">
    <location>
        <begin position="388"/>
        <end position="418"/>
    </location>
</feature>
<sequence>MSHHTKNNKKEHGTDAQSSHMTRTLIKHVLFDRILPILPVESNLSTYLEVEAYAPFISCRSLLFNVAVFRDLNAIVGYSLELIELLLQGHDIISDENNDDVIESILVTLRLLNDVLEYNWQKLESLNHSDISTQIEHEQEQKPKLPGIFPEFSSTHNNDNKHFFHQMKPYSLIPDLASKLIETCSALKFNTRTLQILQNMIDHVHGNILTTLSSTILPGHKSYLAKNNHPSHCKLIDSTLGHILRFVAASNPSEYFEFIKKSVQIPVTQAQVHSHSHSHSLSSSVYNNIVPHLDLFSFIYLTKHNFRRYLEIVKNLSMPLKRTIYHCLLLHFTAKAIMFWIMARPAEYYELFNLLRDHNDESAKSINLLIHTLFEEIHSTFNVNSMITATQNNHPGSSSSSPSSPSSPPSSSSSDNNQSVIAKSLSRQLSHHQSCIQQQPERKVHSSWTTNSQSSTSLSSSASSSTTTSLSAHAQSVEYDPSFADTPTMSNVTISASSLLSQTPTPTTQLQQRLNAAAAAAAAAAASSSSSSNSTQTAYTEQQQSRAAYDSPKVGHTGKDYDENFLSVTRLNNVLELYTHFDDTEVLPHTSVLKFLTTLTMFDIDLFNELNALSFKYIPDCISHRPRERASSFNSAALHEVGSERTLGIKHITQGLKKLTSLPTSTKKTVKFIKMLLKNLNGTQAVSDVALLDTMRALLSFLTMTSAVFLVDKNLPSVLFAKRLIPIIGTNLSVGQDWSSKMNYNLMGCLKKNSNAFIQLQLIFFSSAIQFDHELLLARLSIDTMANNLNLQKLCLYTEGFRIYFDIPSKRELRKSIAIKISKFFKTLFSIIADILLQEFPYFNEQITDIVASILDGTIINEYGTKKHFKGSSPSLCPTTRSRSASTSQSSMTPVSPLGSEADTYPMNTLSLVGSSTSRNSDNVTPLNSSPKNLSTDPYLSHLVAPRARHALGGPSSILRNKVPTTLTSPPDTEKSSPVQRPQTESISATAMAITNSTPLSSVAFGIRSPLQKIRTRRYSDESLGKFMKSTNNYIQEHLVPKDLDEAALQDARRIMINIFSIFKRPNSYFIIPHKVNSNLQWVSQDFRNIMKPIFVAIVSADLALQKTAQSFMDTLLSNIINYSESDETISIEGYHLLCSYTVTLFAMGLFDLKIKNEKRQILLDITIKFLKVRSHLAEIAETSHHMEYINDAEKLTFPLIVGTVGRALFVSLYSSQQEIEKTLKVAYSQYLSAINFHERNIDDSDKTWVHNIEFVEAMCHDNYTTSGSIAFQRRTRNNILRFATIPNAILLDSMRMIYKKWHCYTHTKDLDKQELNDFRNFAGILASLSGVLFINRKMLEDTYPYLLDTVSELKKNISFFISKQCQWLSYPDLLTRENSRDILSVELHPLSFKLLFSSLRLKMKELACSDLSIPENETSYILLEQIIKMLRTILSREDDNSVMLLFSTEIVDLIDSLTEEIKKMPAYCPKHFKAIIQMTKMFSALKHSEVNLGVKNHFHLKNRWLRQVTDWFQVSISREYDFENLSKPLKEMDLMKRDMDILYIDTAIEASTAISFLTRHTFLEIPPAASDPELSRSRSVIFGYYFNILMKGLEKSNDRDKFPVFLKHKMSVLNDNVILSLTNLSNTNVDASLQFTLPMGYSGNRNIRNAFLEVFINIVTNYRTYTAKSDLGKLEAADKYLRFTIEHPQLSSYAAAVCPASDIDAYAAGLINAFETRNATHIAVSQLIENEIEKSSRPTDILRRNSCATRSLSMLARSKGSEYLIRTLQPLLKKIIDNKVFFEIEKLKPEDADAEKQVQLFIKYMNELLEAISNSVSYFPPPLFYICQNIFKVARVKFPDHALIAAGSFVFLRFFCPALVSPDSENIIDISHPSEKRTFISLAKVIQNIANGSENFSRWPVLSTQNDFLKECSDRIFKFLAELCRADRIIDIQVRTDPTPIPFDYQFLHSFIYLYGLDIRKNVLNEAKRDDGDIDDDEFYKSTFLLIDDVLGQLGQPKMEFSNEIPIYIRDHMDDYPELYEFMNRHAFRNMETPTTSNPNVHESTSSEGVPIITLTMSNFSNKHVDIDTVVYKFLQIYARIWTTKHCLIIDCTEFDEDGLDMRKFISLVMGLLPEVAPKNCLGCYYFNVNEMFMSNYGRCLDKENVFVSSKIPHFFINSNSDEDLMKSLGITGQGLKVLQDIRVSLHDITLYDEKRNRFTPVSLKIGDIYFQVLHETPRQYKIRGMDTLFDVKFNDVYEISRIFEVHVSSVTGVAAEFTVTFQDGKRLIFSSPKYLEIVKMFYYAQIRLENEYEMDNNSSASSSKSSAKDKEQKERNKLLCHLLLVSLIGLFDENKKMKNSSYNLVAATEISFGLNFGSHFHRSPEVYVPEETTTFLSVIGKSLAESNPELTTYMFIYILEALKNNVIPHVYIPHTVCGLSYWVPNLYQYVYLADDEEGPENISHIFRVLIRLSVKETDFKAVYMQYIWLLLLDDGRLTSIIVEEVINHALERDSENRDWKKTISLLTVLPTTEVANNIIQKIMAKIRSFLPSLKQEAMTQSWSELTILVKISIHVFFETSLLVQMYLPEILFIVSLLIDVGPRELRSSLHQLLMNVCHSLAINSALPQDHRDNLDEISDIFAHQKVKFMFGFSEDKGRILQIFSATSFASKFNILDFFINNILLLMEYSSTYEASVWKTRYKKYILESVFTSNSFLSARSIMIVGIIGKSYITESLCKAMIIETMKVVAEPRVTDEQVFLVISHIFTYSKIVEGLDPNLDLMKHLFWFSTVCLESKHPIIFEGALLFVSSCMRRLYMSQFENESETSLSTTLLKERIFASTLLCEIESINGIVWNGDNFTHIIVSIVNRGLCNPFIRNTALDFLKMVFKNSYFEHQIDRTSDHYLCYMFLLYLLLSSTQFEEVLGDVDFEGETISIENENTIPKVLLEWLSSDKEDSNISLYQGAVLFRSSVIDEPSKFRFGLIVRHLLNVKPICAFRFYNVIRNEIRKISAFEQTSDCVPLAFDILNLLVTHSESYSLDKLNDKSIELLTKRGLLITTKIDKFAKNSDMMLLIHLEPHILYERKRILTMILSRMACST</sequence>
<feature type="compositionally biased region" description="Low complexity" evidence="3">
    <location>
        <begin position="878"/>
        <end position="897"/>
    </location>
</feature>
<feature type="region of interest" description="Disordered" evidence="3">
    <location>
        <begin position="869"/>
        <end position="902"/>
    </location>
</feature>
<accession>A0ABN8VMN7</accession>
<dbReference type="EMBL" id="OX291505">
    <property type="protein sequence ID" value="CAI1707702.1"/>
    <property type="molecule type" value="Genomic_DNA"/>
</dbReference>
<feature type="compositionally biased region" description="Polar residues" evidence="3">
    <location>
        <begin position="533"/>
        <end position="546"/>
    </location>
</feature>
<dbReference type="Gene3D" id="1.10.506.10">
    <property type="entry name" value="GTPase Activation - p120gap, domain 1"/>
    <property type="match status" value="1"/>
</dbReference>
<evidence type="ECO:0000259" key="4">
    <source>
        <dbReference type="PROSITE" id="PS50018"/>
    </source>
</evidence>
<dbReference type="PANTHER" id="PTHR10194:SF142">
    <property type="entry name" value="NEUROFIBROMIN"/>
    <property type="match status" value="1"/>
</dbReference>
<keyword evidence="2" id="KW-0597">Phosphoprotein</keyword>
<organism evidence="5 6">
    <name type="scientific">Saccharomyces eubayanus</name>
    <name type="common">Yeast</name>
    <dbReference type="NCBI Taxonomy" id="1080349"/>
    <lineage>
        <taxon>Eukaryota</taxon>
        <taxon>Fungi</taxon>
        <taxon>Dikarya</taxon>
        <taxon>Ascomycota</taxon>
        <taxon>Saccharomycotina</taxon>
        <taxon>Saccharomycetes</taxon>
        <taxon>Saccharomycetales</taxon>
        <taxon>Saccharomycetaceae</taxon>
        <taxon>Saccharomyces</taxon>
    </lineage>
</organism>
<dbReference type="CDD" id="cd05392">
    <property type="entry name" value="RasGAP_Neurofibromin_like"/>
    <property type="match status" value="1"/>
</dbReference>
<dbReference type="SUPFAM" id="SSF48350">
    <property type="entry name" value="GTPase activation domain, GAP"/>
    <property type="match status" value="1"/>
</dbReference>
<feature type="region of interest" description="Disordered" evidence="3">
    <location>
        <begin position="952"/>
        <end position="985"/>
    </location>
</feature>
<feature type="compositionally biased region" description="Low complexity" evidence="3">
    <location>
        <begin position="446"/>
        <end position="465"/>
    </location>
</feature>
<dbReference type="Gene3D" id="3.40.525.10">
    <property type="entry name" value="CRAL-TRIO lipid binding domain"/>
    <property type="match status" value="1"/>
</dbReference>
<evidence type="ECO:0000313" key="6">
    <source>
        <dbReference type="Proteomes" id="UP001152964"/>
    </source>
</evidence>
<dbReference type="PROSITE" id="PS50018">
    <property type="entry name" value="RAS_GTPASE_ACTIV_2"/>
    <property type="match status" value="1"/>
</dbReference>
<dbReference type="InterPro" id="IPR001936">
    <property type="entry name" value="RasGAP_dom"/>
</dbReference>
<protein>
    <recommendedName>
        <fullName evidence="4">Ras-GAP domain-containing protein</fullName>
    </recommendedName>
</protein>
<evidence type="ECO:0000256" key="1">
    <source>
        <dbReference type="ARBA" id="ARBA00022468"/>
    </source>
</evidence>
<gene>
    <name evidence="5" type="primary">U6500O00850</name>
    <name evidence="5" type="ORF">SEUBUCD650_0O00850</name>
</gene>
<dbReference type="InterPro" id="IPR039360">
    <property type="entry name" value="Ras_GTPase"/>
</dbReference>
<dbReference type="InterPro" id="IPR036865">
    <property type="entry name" value="CRAL-TRIO_dom_sf"/>
</dbReference>
<dbReference type="InterPro" id="IPR023152">
    <property type="entry name" value="RasGAP_CS"/>
</dbReference>
<keyword evidence="6" id="KW-1185">Reference proteome</keyword>
<dbReference type="Proteomes" id="UP001152964">
    <property type="component" value="Chromosome 15"/>
</dbReference>
<feature type="region of interest" description="Disordered" evidence="3">
    <location>
        <begin position="430"/>
        <end position="465"/>
    </location>
</feature>
<proteinExistence type="predicted"/>
<keyword evidence="1" id="KW-0343">GTPase activation</keyword>